<dbReference type="RefSeq" id="WP_379760595.1">
    <property type="nucleotide sequence ID" value="NZ_JBHRSQ010000020.1"/>
</dbReference>
<gene>
    <name evidence="2" type="ORF">ACFODV_14315</name>
</gene>
<keyword evidence="1" id="KW-1133">Transmembrane helix</keyword>
<organism evidence="2 3">
    <name type="scientific">Halomonas tibetensis</name>
    <dbReference type="NCBI Taxonomy" id="2259590"/>
    <lineage>
        <taxon>Bacteria</taxon>
        <taxon>Pseudomonadati</taxon>
        <taxon>Pseudomonadota</taxon>
        <taxon>Gammaproteobacteria</taxon>
        <taxon>Oceanospirillales</taxon>
        <taxon>Halomonadaceae</taxon>
        <taxon>Halomonas</taxon>
    </lineage>
</organism>
<evidence type="ECO:0000256" key="1">
    <source>
        <dbReference type="SAM" id="Phobius"/>
    </source>
</evidence>
<dbReference type="EMBL" id="JBHRSQ010000020">
    <property type="protein sequence ID" value="MFC2993196.1"/>
    <property type="molecule type" value="Genomic_DNA"/>
</dbReference>
<keyword evidence="1" id="KW-0472">Membrane</keyword>
<keyword evidence="3" id="KW-1185">Reference proteome</keyword>
<comment type="caution">
    <text evidence="2">The sequence shown here is derived from an EMBL/GenBank/DDBJ whole genome shotgun (WGS) entry which is preliminary data.</text>
</comment>
<accession>A0ABV7B8H8</accession>
<sequence>MDIESAKEVVQILFWVGALILAFLTYKNARKTLLSPVNTEYQKRIFDSLNKISNRLFSELKMGEDHHWIKQRPMEDALGEICKEWEGNKASVEEFGLELTDWPAAKDWYDFHSFADEVRYELFLPDSLRKKIISYMEERAESAQYAHNHAVQKFINQVNENRSYHDLHVNNFIDIENFYIDGMDEMNMSIDKIYQRNEELMGEIVKYVQSFDPMAHF</sequence>
<protein>
    <recommendedName>
        <fullName evidence="4">DUF4375 domain-containing protein</fullName>
    </recommendedName>
</protein>
<evidence type="ECO:0000313" key="2">
    <source>
        <dbReference type="EMBL" id="MFC2993196.1"/>
    </source>
</evidence>
<name>A0ABV7B8H8_9GAMM</name>
<evidence type="ECO:0008006" key="4">
    <source>
        <dbReference type="Google" id="ProtNLM"/>
    </source>
</evidence>
<keyword evidence="1" id="KW-0812">Transmembrane</keyword>
<feature type="transmembrane region" description="Helical" evidence="1">
    <location>
        <begin position="12"/>
        <end position="29"/>
    </location>
</feature>
<dbReference type="Proteomes" id="UP001595386">
    <property type="component" value="Unassembled WGS sequence"/>
</dbReference>
<proteinExistence type="predicted"/>
<reference evidence="3" key="1">
    <citation type="journal article" date="2019" name="Int. J. Syst. Evol. Microbiol.">
        <title>The Global Catalogue of Microorganisms (GCM) 10K type strain sequencing project: providing services to taxonomists for standard genome sequencing and annotation.</title>
        <authorList>
            <consortium name="The Broad Institute Genomics Platform"/>
            <consortium name="The Broad Institute Genome Sequencing Center for Infectious Disease"/>
            <person name="Wu L."/>
            <person name="Ma J."/>
        </authorList>
    </citation>
    <scope>NUCLEOTIDE SEQUENCE [LARGE SCALE GENOMIC DNA]</scope>
    <source>
        <strain evidence="3">KCTC 52660</strain>
    </source>
</reference>
<evidence type="ECO:0000313" key="3">
    <source>
        <dbReference type="Proteomes" id="UP001595386"/>
    </source>
</evidence>